<keyword evidence="2" id="KW-0732">Signal</keyword>
<protein>
    <recommendedName>
        <fullName evidence="5">Transmembrane protein</fullName>
    </recommendedName>
</protein>
<sequence>MFSKMSKFKALLLLLCAYRSSAIDYRPQNSIIPSKQIQFQKGIYPENCDMHGANNWTAITCQNEKIYYYMGNINKYTMRVFLTDPNTLFLKDYSNSTLQEQIEQSYSWGENSTQTFKYYIDNKRVSILNTTYVVPQSGKLHQVELYNWVYKGQNAGTGNFMQPIFEHENLIIQVKANYLWGQIGQASYADASEYTLLFSTNFEKEVNIQLKNVSNVHSFAFMKEENQLTVIYQRQDGHYSNFTELIIDLQKVEFTERLLDLYYSPDSELQFTKEYLIVNQMNSRDGFVNVYLRPSYRRIFQTYSNLIPVRVSPQQTYFFSSEDVFETFTTNYGETYYSVYGINEKREILKKFYSLSDGIVGIKWNYTQYQEVHYGIARLCSFREYLDSRTFQCYKCPEGQISILPFGEECYAQNPNFLDFSLNSYKFESFYDLSDKNNVLLTWLLSVLTPLCALTVTVYVMYVKKQERKIESQVGIACNDLQDREDQEVRQQAVIGKQNWLNHEAIQFGLPSEIGKGIRDTQSRSRVDHLSKKSLQYTFRGYKSGPRQASQSLISQFPRASPPSENALIKQKSKVPYIEEDIKIESLGPKQLPINTQLRQKQFLNLQQPEQKHHNQIQMIDIQQSDVANLDSVYKAKWATELYAVYYYTTQQMHKELAQYLMNLYLTHNPDSSMDANNWDSIASKFGATSRDDKLDEGKRWLYDQLYWVCLAQIEKASNN</sequence>
<comment type="caution">
    <text evidence="3">The sequence shown here is derived from an EMBL/GenBank/DDBJ whole genome shotgun (WGS) entry which is preliminary data.</text>
</comment>
<dbReference type="EMBL" id="RRYP01004817">
    <property type="protein sequence ID" value="TNV82553.1"/>
    <property type="molecule type" value="Genomic_DNA"/>
</dbReference>
<evidence type="ECO:0000256" key="2">
    <source>
        <dbReference type="SAM" id="SignalP"/>
    </source>
</evidence>
<keyword evidence="1" id="KW-1133">Transmembrane helix</keyword>
<evidence type="ECO:0008006" key="5">
    <source>
        <dbReference type="Google" id="ProtNLM"/>
    </source>
</evidence>
<reference evidence="3" key="1">
    <citation type="submission" date="2019-06" db="EMBL/GenBank/DDBJ databases">
        <authorList>
            <person name="Zheng W."/>
        </authorList>
    </citation>
    <scope>NUCLEOTIDE SEQUENCE</scope>
    <source>
        <strain evidence="3">QDHG01</strain>
    </source>
</reference>
<accession>A0A8J8NVZ9</accession>
<keyword evidence="1" id="KW-0812">Transmembrane</keyword>
<feature type="signal peptide" evidence="2">
    <location>
        <begin position="1"/>
        <end position="22"/>
    </location>
</feature>
<feature type="chain" id="PRO_5035224202" description="Transmembrane protein" evidence="2">
    <location>
        <begin position="23"/>
        <end position="720"/>
    </location>
</feature>
<evidence type="ECO:0000313" key="3">
    <source>
        <dbReference type="EMBL" id="TNV82553.1"/>
    </source>
</evidence>
<dbReference type="Proteomes" id="UP000785679">
    <property type="component" value="Unassembled WGS sequence"/>
</dbReference>
<keyword evidence="4" id="KW-1185">Reference proteome</keyword>
<evidence type="ECO:0000313" key="4">
    <source>
        <dbReference type="Proteomes" id="UP000785679"/>
    </source>
</evidence>
<organism evidence="3 4">
    <name type="scientific">Halteria grandinella</name>
    <dbReference type="NCBI Taxonomy" id="5974"/>
    <lineage>
        <taxon>Eukaryota</taxon>
        <taxon>Sar</taxon>
        <taxon>Alveolata</taxon>
        <taxon>Ciliophora</taxon>
        <taxon>Intramacronucleata</taxon>
        <taxon>Spirotrichea</taxon>
        <taxon>Stichotrichia</taxon>
        <taxon>Sporadotrichida</taxon>
        <taxon>Halteriidae</taxon>
        <taxon>Halteria</taxon>
    </lineage>
</organism>
<dbReference type="AlphaFoldDB" id="A0A8J8NVZ9"/>
<proteinExistence type="predicted"/>
<name>A0A8J8NVZ9_HALGN</name>
<keyword evidence="1" id="KW-0472">Membrane</keyword>
<evidence type="ECO:0000256" key="1">
    <source>
        <dbReference type="SAM" id="Phobius"/>
    </source>
</evidence>
<gene>
    <name evidence="3" type="ORF">FGO68_gene12904</name>
</gene>
<feature type="transmembrane region" description="Helical" evidence="1">
    <location>
        <begin position="440"/>
        <end position="462"/>
    </location>
</feature>